<dbReference type="STRING" id="408074.SAMN05660909_04927"/>
<dbReference type="InterPro" id="IPR015422">
    <property type="entry name" value="PyrdxlP-dep_Trfase_small"/>
</dbReference>
<keyword evidence="3 7" id="KW-0032">Aminotransferase</keyword>
<dbReference type="GO" id="GO:0008483">
    <property type="term" value="F:transaminase activity"/>
    <property type="evidence" value="ECO:0007669"/>
    <property type="project" value="UniProtKB-KW"/>
</dbReference>
<dbReference type="CDD" id="cd00609">
    <property type="entry name" value="AAT_like"/>
    <property type="match status" value="1"/>
</dbReference>
<comment type="similarity">
    <text evidence="2">Belongs to the class-I pyridoxal-phosphate-dependent aminotransferase family.</text>
</comment>
<keyword evidence="5" id="KW-0663">Pyridoxal phosphate</keyword>
<evidence type="ECO:0000256" key="2">
    <source>
        <dbReference type="ARBA" id="ARBA00007441"/>
    </source>
</evidence>
<dbReference type="GO" id="GO:0006520">
    <property type="term" value="P:amino acid metabolic process"/>
    <property type="evidence" value="ECO:0007669"/>
    <property type="project" value="InterPro"/>
</dbReference>
<dbReference type="RefSeq" id="WP_089765130.1">
    <property type="nucleotide sequence ID" value="NZ_BKAT01000052.1"/>
</dbReference>
<dbReference type="Gene3D" id="3.40.640.10">
    <property type="entry name" value="Type I PLP-dependent aspartate aminotransferase-like (Major domain)"/>
    <property type="match status" value="1"/>
</dbReference>
<dbReference type="InterPro" id="IPR015421">
    <property type="entry name" value="PyrdxlP-dep_Trfase_major"/>
</dbReference>
<comment type="cofactor">
    <cofactor evidence="1">
        <name>pyridoxal 5'-phosphate</name>
        <dbReference type="ChEBI" id="CHEBI:597326"/>
    </cofactor>
</comment>
<dbReference type="EMBL" id="FNRL01000032">
    <property type="protein sequence ID" value="SEB04259.1"/>
    <property type="molecule type" value="Genomic_DNA"/>
</dbReference>
<evidence type="ECO:0000256" key="3">
    <source>
        <dbReference type="ARBA" id="ARBA00022576"/>
    </source>
</evidence>
<name>A0A1H4G3V7_9BACT</name>
<dbReference type="OrthoDB" id="9813612at2"/>
<dbReference type="Proteomes" id="UP000199656">
    <property type="component" value="Unassembled WGS sequence"/>
</dbReference>
<dbReference type="InterPro" id="IPR015424">
    <property type="entry name" value="PyrdxlP-dep_Trfase"/>
</dbReference>
<accession>A0A1H4G3V7</accession>
<evidence type="ECO:0000313" key="7">
    <source>
        <dbReference type="EMBL" id="SEB04259.1"/>
    </source>
</evidence>
<dbReference type="InterPro" id="IPR050596">
    <property type="entry name" value="AspAT/PAT-like"/>
</dbReference>
<sequence length="419" mass="46486">MKLSHLAETLIGSEIIKLAADIKEKQAKGEKIYNFTIGDFDPKVFPIPEAFEQEIINAYKEHLTNYPPADGILELRQAVGKFIAEREGLTYDPAKEIVISCGGRPIIYATFRTIVDRGEKVVYATPSWNNNHYTHFLEAEHVVLETTPENNFMPTAAELKPLLKGASLLALCSPQNPTGTAFSKQQLEEICDLVLAENKSRGADEKPLYVLFDQMYWVLTFGNTEHYNPVTLRPEMRDYTLFIDGMSKAFAATGVRVGWALGPAPVIAKMKAILSHVGAWSPMAEQKAAARYLVQKENVDAYLKHFKAEVEERLVKFYEGFEALKKEGHKVDAIAPQAAIYLTVKLDLAGKKTADGTVLADQAAVTSYILNEAKLALVPFNAFGAAKNSPWYRLSVGTCVKEEIPAVFAQLRQALSQLV</sequence>
<gene>
    <name evidence="7" type="ORF">SAMN05660909_04927</name>
</gene>
<dbReference type="AlphaFoldDB" id="A0A1H4G3V7"/>
<evidence type="ECO:0000259" key="6">
    <source>
        <dbReference type="Pfam" id="PF00155"/>
    </source>
</evidence>
<evidence type="ECO:0000256" key="5">
    <source>
        <dbReference type="ARBA" id="ARBA00022898"/>
    </source>
</evidence>
<evidence type="ECO:0000313" key="8">
    <source>
        <dbReference type="Proteomes" id="UP000199656"/>
    </source>
</evidence>
<proteinExistence type="inferred from homology"/>
<dbReference type="PANTHER" id="PTHR46383:SF1">
    <property type="entry name" value="ASPARTATE AMINOTRANSFERASE"/>
    <property type="match status" value="1"/>
</dbReference>
<dbReference type="SUPFAM" id="SSF53383">
    <property type="entry name" value="PLP-dependent transferases"/>
    <property type="match status" value="1"/>
</dbReference>
<dbReference type="GO" id="GO:0030170">
    <property type="term" value="F:pyridoxal phosphate binding"/>
    <property type="evidence" value="ECO:0007669"/>
    <property type="project" value="InterPro"/>
</dbReference>
<evidence type="ECO:0000256" key="4">
    <source>
        <dbReference type="ARBA" id="ARBA00022679"/>
    </source>
</evidence>
<reference evidence="8" key="1">
    <citation type="submission" date="2016-10" db="EMBL/GenBank/DDBJ databases">
        <authorList>
            <person name="Varghese N."/>
            <person name="Submissions S."/>
        </authorList>
    </citation>
    <scope>NUCLEOTIDE SEQUENCE [LARGE SCALE GENOMIC DNA]</scope>
    <source>
        <strain evidence="8">DSM 23920</strain>
    </source>
</reference>
<protein>
    <submittedName>
        <fullName evidence="7">Aspartate aminotransferase</fullName>
    </submittedName>
</protein>
<feature type="domain" description="Aminotransferase class I/classII large" evidence="6">
    <location>
        <begin position="32"/>
        <end position="403"/>
    </location>
</feature>
<keyword evidence="8" id="KW-1185">Reference proteome</keyword>
<organism evidence="7 8">
    <name type="scientific">Chitinophaga terrae</name>
    <name type="common">ex Kim and Jung 2007</name>
    <dbReference type="NCBI Taxonomy" id="408074"/>
    <lineage>
        <taxon>Bacteria</taxon>
        <taxon>Pseudomonadati</taxon>
        <taxon>Bacteroidota</taxon>
        <taxon>Chitinophagia</taxon>
        <taxon>Chitinophagales</taxon>
        <taxon>Chitinophagaceae</taxon>
        <taxon>Chitinophaga</taxon>
    </lineage>
</organism>
<dbReference type="Pfam" id="PF00155">
    <property type="entry name" value="Aminotran_1_2"/>
    <property type="match status" value="1"/>
</dbReference>
<keyword evidence="4 7" id="KW-0808">Transferase</keyword>
<dbReference type="PANTHER" id="PTHR46383">
    <property type="entry name" value="ASPARTATE AMINOTRANSFERASE"/>
    <property type="match status" value="1"/>
</dbReference>
<evidence type="ECO:0000256" key="1">
    <source>
        <dbReference type="ARBA" id="ARBA00001933"/>
    </source>
</evidence>
<dbReference type="InterPro" id="IPR004839">
    <property type="entry name" value="Aminotransferase_I/II_large"/>
</dbReference>
<dbReference type="Gene3D" id="3.90.1150.10">
    <property type="entry name" value="Aspartate Aminotransferase, domain 1"/>
    <property type="match status" value="1"/>
</dbReference>